<dbReference type="InterPro" id="IPR053137">
    <property type="entry name" value="NLR-like"/>
</dbReference>
<dbReference type="PANTHER" id="PTHR46082:SF11">
    <property type="entry name" value="AAA+ ATPASE DOMAIN-CONTAINING PROTEIN-RELATED"/>
    <property type="match status" value="1"/>
</dbReference>
<protein>
    <submittedName>
        <fullName evidence="1">Putative tetratricopeptide repeat domain protein</fullName>
    </submittedName>
</protein>
<evidence type="ECO:0000313" key="2">
    <source>
        <dbReference type="Proteomes" id="UP000054516"/>
    </source>
</evidence>
<name>A0A1S8AB09_ROSNE</name>
<dbReference type="EMBL" id="DF977499">
    <property type="protein sequence ID" value="GAW26890.1"/>
    <property type="molecule type" value="Genomic_DNA"/>
</dbReference>
<dbReference type="AlphaFoldDB" id="A0A1S8AB09"/>
<dbReference type="Pfam" id="PF13374">
    <property type="entry name" value="TPR_10"/>
    <property type="match status" value="1"/>
</dbReference>
<dbReference type="Gene3D" id="1.25.40.10">
    <property type="entry name" value="Tetratricopeptide repeat domain"/>
    <property type="match status" value="2"/>
</dbReference>
<dbReference type="PANTHER" id="PTHR46082">
    <property type="entry name" value="ATP/GTP-BINDING PROTEIN-RELATED"/>
    <property type="match status" value="1"/>
</dbReference>
<dbReference type="STRING" id="77044.A0A1S8AB09"/>
<dbReference type="SUPFAM" id="SSF48452">
    <property type="entry name" value="TPR-like"/>
    <property type="match status" value="3"/>
</dbReference>
<organism evidence="1">
    <name type="scientific">Rosellinia necatrix</name>
    <name type="common">White root-rot fungus</name>
    <dbReference type="NCBI Taxonomy" id="77044"/>
    <lineage>
        <taxon>Eukaryota</taxon>
        <taxon>Fungi</taxon>
        <taxon>Dikarya</taxon>
        <taxon>Ascomycota</taxon>
        <taxon>Pezizomycotina</taxon>
        <taxon>Sordariomycetes</taxon>
        <taxon>Xylariomycetidae</taxon>
        <taxon>Xylariales</taxon>
        <taxon>Xylariaceae</taxon>
        <taxon>Rosellinia</taxon>
    </lineage>
</organism>
<accession>A0A1S8AB09</accession>
<reference evidence="1" key="1">
    <citation type="submission" date="2016-03" db="EMBL/GenBank/DDBJ databases">
        <title>Draft genome sequence of Rosellinia necatrix.</title>
        <authorList>
            <person name="Kanematsu S."/>
        </authorList>
    </citation>
    <scope>NUCLEOTIDE SEQUENCE [LARGE SCALE GENOMIC DNA]</scope>
    <source>
        <strain evidence="1">W97</strain>
    </source>
</reference>
<dbReference type="InterPro" id="IPR011990">
    <property type="entry name" value="TPR-like_helical_dom_sf"/>
</dbReference>
<sequence>MLRRRKSSSTHESEENNMVRAVYSTFDISLKFLLREKSVKTQDASDLLKIVSFYHFEHIPVEIFTRAVSNRAKATRPTSTESFKSRALRAITDRLEPPRTFPRFLKDQHDQLDKYRVTWAISELQSLSLISYDGRNRTFSIHPLVHAWARDSLSISERKIWASIAFTTLMESILLPPESNPEIDGEFHRDVIPNIDSCLQEHELPMSLGLSDARLTMAKIFQPTLLLIAREQILHSAKCGYVFATRGKFEEAASRLRMVKDSLLQLLGSEHDRSMTAALGLAGVLWGLGRLEEAIILQREVVNTRTRLYGPSHEQTLQAMDQLGKSHWLHGQYQEALEIQETTVQLAKATLGDTHALTLGALDNLGVTLSSWHRYEESAQAHREVLSARKSSLGEIHLDTLTTMSNLSMAMLDLGNLDEASAMMSTVHYQRQQQLGKEHPWTLWALCYLAKIYVKLGHLQEAETMLVWGIEAAERSLSKEHLGVQMGRGELARVYSRQGRTAEAEKLLVDTVRSVEASRGLAHPDCVFGRLKLADLYVVIGDREKAIENCRLGLRNADLRITRSHPLGQRLETLLKSLEEMSV</sequence>
<proteinExistence type="predicted"/>
<dbReference type="OrthoDB" id="5086500at2759"/>
<keyword evidence="2" id="KW-1185">Reference proteome</keyword>
<gene>
    <name evidence="1" type="ORF">SAMD00023353_5400230</name>
</gene>
<evidence type="ECO:0000313" key="1">
    <source>
        <dbReference type="EMBL" id="GAW26890.1"/>
    </source>
</evidence>
<dbReference type="Proteomes" id="UP000054516">
    <property type="component" value="Unassembled WGS sequence"/>
</dbReference>
<dbReference type="Pfam" id="PF13424">
    <property type="entry name" value="TPR_12"/>
    <property type="match status" value="2"/>
</dbReference>
<dbReference type="OMA" id="ESWSMDE"/>